<dbReference type="AlphaFoldDB" id="A0A0F3RMS4"/>
<evidence type="ECO:0000313" key="1">
    <source>
        <dbReference type="EMBL" id="KJW07635.1"/>
    </source>
</evidence>
<accession>A0A0F3RMS4</accession>
<reference evidence="1 2" key="1">
    <citation type="submission" date="2015-01" db="EMBL/GenBank/DDBJ databases">
        <title>Genome Sequencing of Rickettsiales.</title>
        <authorList>
            <person name="Daugherty S.C."/>
            <person name="Su Q."/>
            <person name="Abolude K."/>
            <person name="Beier-Sexton M."/>
            <person name="Carlyon J.A."/>
            <person name="Carter R."/>
            <person name="Day N.P."/>
            <person name="Dumler S.J."/>
            <person name="Dyachenko V."/>
            <person name="Godinez A."/>
            <person name="Kurtti T.J."/>
            <person name="Lichay M."/>
            <person name="Mullins K.E."/>
            <person name="Ott S."/>
            <person name="Pappas-Brown V."/>
            <person name="Paris D.H."/>
            <person name="Patel P."/>
            <person name="Richards A.L."/>
            <person name="Sadzewicz L."/>
            <person name="Sears K."/>
            <person name="Seidman D."/>
            <person name="Sengamalay N."/>
            <person name="Stenos J."/>
            <person name="Tallon L.J."/>
            <person name="Vincent G."/>
            <person name="Fraser C.M."/>
            <person name="Munderloh U."/>
            <person name="Dunning-Hotopp J.C."/>
        </authorList>
    </citation>
    <scope>NUCLEOTIDE SEQUENCE [LARGE SCALE GENOMIC DNA]</scope>
    <source>
        <strain evidence="1 2">UT144</strain>
    </source>
</reference>
<name>A0A0F3RMS4_ORITS</name>
<sequence length="56" mass="6411">MMEAAKDIIENIEKVTPELHTFGANKLYNILISTLNDISESSFQAFILVVFYNNLF</sequence>
<dbReference type="Proteomes" id="UP000033580">
    <property type="component" value="Unassembled WGS sequence"/>
</dbReference>
<dbReference type="EMBL" id="LAOR01000012">
    <property type="protein sequence ID" value="KJW07635.1"/>
    <property type="molecule type" value="Genomic_DNA"/>
</dbReference>
<comment type="caution">
    <text evidence="1">The sequence shown here is derived from an EMBL/GenBank/DDBJ whole genome shotgun (WGS) entry which is preliminary data.</text>
</comment>
<proteinExistence type="predicted"/>
<evidence type="ECO:0000313" key="2">
    <source>
        <dbReference type="Proteomes" id="UP000033580"/>
    </source>
</evidence>
<protein>
    <submittedName>
        <fullName evidence="1">Uncharacterized protein</fullName>
    </submittedName>
</protein>
<gene>
    <name evidence="1" type="ORF">OTUT144_0313</name>
</gene>
<organism evidence="1 2">
    <name type="scientific">Orientia tsutsugamushi str. UT144</name>
    <dbReference type="NCBI Taxonomy" id="1441384"/>
    <lineage>
        <taxon>Bacteria</taxon>
        <taxon>Pseudomonadati</taxon>
        <taxon>Pseudomonadota</taxon>
        <taxon>Alphaproteobacteria</taxon>
        <taxon>Rickettsiales</taxon>
        <taxon>Rickettsiaceae</taxon>
        <taxon>Rickettsieae</taxon>
        <taxon>Orientia</taxon>
    </lineage>
</organism>